<protein>
    <submittedName>
        <fullName evidence="2">DDE family transposase</fullName>
    </submittedName>
</protein>
<keyword evidence="3" id="KW-1185">Reference proteome</keyword>
<evidence type="ECO:0000313" key="2">
    <source>
        <dbReference type="EMBL" id="TDY38871.1"/>
    </source>
</evidence>
<evidence type="ECO:0000259" key="1">
    <source>
        <dbReference type="Pfam" id="PF13751"/>
    </source>
</evidence>
<sequence>MTYWGAEGDCLKFLCPHVTGRVDCPLGMAVCSASNYGMVVKMHIDEEVRRYAIPHRGSRTWKTLYDEQTTVERCFARLKEWMTLDGVHVRGVEKVRAHAYINAVVLMASALAMHRVNRIKQVS</sequence>
<organism evidence="2 3">
    <name type="scientific">Alicyclobacillus sacchari</name>
    <dbReference type="NCBI Taxonomy" id="392010"/>
    <lineage>
        <taxon>Bacteria</taxon>
        <taxon>Bacillati</taxon>
        <taxon>Bacillota</taxon>
        <taxon>Bacilli</taxon>
        <taxon>Bacillales</taxon>
        <taxon>Alicyclobacillaceae</taxon>
        <taxon>Alicyclobacillus</taxon>
    </lineage>
</organism>
<reference evidence="2 3" key="1">
    <citation type="submission" date="2019-03" db="EMBL/GenBank/DDBJ databases">
        <title>Genomic Encyclopedia of Type Strains, Phase IV (KMG-IV): sequencing the most valuable type-strain genomes for metagenomic binning, comparative biology and taxonomic classification.</title>
        <authorList>
            <person name="Goeker M."/>
        </authorList>
    </citation>
    <scope>NUCLEOTIDE SEQUENCE [LARGE SCALE GENOMIC DNA]</scope>
    <source>
        <strain evidence="2 3">DSM 17974</strain>
    </source>
</reference>
<dbReference type="Pfam" id="PF13751">
    <property type="entry name" value="DDE_Tnp_1_6"/>
    <property type="match status" value="1"/>
</dbReference>
<proteinExistence type="predicted"/>
<accession>A0A4R8L846</accession>
<gene>
    <name evidence="2" type="ORF">C7445_1304</name>
</gene>
<feature type="domain" description="Transposase DDE" evidence="1">
    <location>
        <begin position="24"/>
        <end position="105"/>
    </location>
</feature>
<dbReference type="AlphaFoldDB" id="A0A4R8L846"/>
<name>A0A4R8L846_9BACL</name>
<dbReference type="Proteomes" id="UP000294581">
    <property type="component" value="Unassembled WGS sequence"/>
</dbReference>
<comment type="caution">
    <text evidence="2">The sequence shown here is derived from an EMBL/GenBank/DDBJ whole genome shotgun (WGS) entry which is preliminary data.</text>
</comment>
<evidence type="ECO:0000313" key="3">
    <source>
        <dbReference type="Proteomes" id="UP000294581"/>
    </source>
</evidence>
<dbReference type="EMBL" id="SORF01000030">
    <property type="protein sequence ID" value="TDY38871.1"/>
    <property type="molecule type" value="Genomic_DNA"/>
</dbReference>
<dbReference type="InterPro" id="IPR025668">
    <property type="entry name" value="Tnp_DDE_dom"/>
</dbReference>